<dbReference type="AlphaFoldDB" id="A0AAV2QBC8"/>
<dbReference type="Proteomes" id="UP001497623">
    <property type="component" value="Unassembled WGS sequence"/>
</dbReference>
<name>A0AAV2QBC8_MEGNR</name>
<proteinExistence type="predicted"/>
<sequence length="134" mass="14965">ENRRQRGAKVITAVAVLMPYTRRYNIGRRRSSRPIVPLLSTPLLSSLPRNFRAFTVVVTQQHRPTSGIAKLGNSALCGLASPPRLADRGGHRRESLTTFSAIRPFPRRLQPELTLHQQGAPGHTIIQTWTTLPK</sequence>
<accession>A0AAV2QBC8</accession>
<evidence type="ECO:0000313" key="2">
    <source>
        <dbReference type="Proteomes" id="UP001497623"/>
    </source>
</evidence>
<dbReference type="EMBL" id="CAXKWB010004437">
    <property type="protein sequence ID" value="CAL4073757.1"/>
    <property type="molecule type" value="Genomic_DNA"/>
</dbReference>
<gene>
    <name evidence="1" type="ORF">MNOR_LOCUS9244</name>
</gene>
<reference evidence="1 2" key="1">
    <citation type="submission" date="2024-05" db="EMBL/GenBank/DDBJ databases">
        <authorList>
            <person name="Wallberg A."/>
        </authorList>
    </citation>
    <scope>NUCLEOTIDE SEQUENCE [LARGE SCALE GENOMIC DNA]</scope>
</reference>
<feature type="non-terminal residue" evidence="1">
    <location>
        <position position="1"/>
    </location>
</feature>
<protein>
    <submittedName>
        <fullName evidence="1">Uncharacterized protein</fullName>
    </submittedName>
</protein>
<organism evidence="1 2">
    <name type="scientific">Meganyctiphanes norvegica</name>
    <name type="common">Northern krill</name>
    <name type="synonym">Thysanopoda norvegica</name>
    <dbReference type="NCBI Taxonomy" id="48144"/>
    <lineage>
        <taxon>Eukaryota</taxon>
        <taxon>Metazoa</taxon>
        <taxon>Ecdysozoa</taxon>
        <taxon>Arthropoda</taxon>
        <taxon>Crustacea</taxon>
        <taxon>Multicrustacea</taxon>
        <taxon>Malacostraca</taxon>
        <taxon>Eumalacostraca</taxon>
        <taxon>Eucarida</taxon>
        <taxon>Euphausiacea</taxon>
        <taxon>Euphausiidae</taxon>
        <taxon>Meganyctiphanes</taxon>
    </lineage>
</organism>
<evidence type="ECO:0000313" key="1">
    <source>
        <dbReference type="EMBL" id="CAL4073757.1"/>
    </source>
</evidence>
<feature type="non-terminal residue" evidence="1">
    <location>
        <position position="134"/>
    </location>
</feature>
<comment type="caution">
    <text evidence="1">The sequence shown here is derived from an EMBL/GenBank/DDBJ whole genome shotgun (WGS) entry which is preliminary data.</text>
</comment>
<keyword evidence="2" id="KW-1185">Reference proteome</keyword>